<dbReference type="InterPro" id="IPR036662">
    <property type="entry name" value="PTS_EIIA_man-typ_sf"/>
</dbReference>
<evidence type="ECO:0000256" key="2">
    <source>
        <dbReference type="ARBA" id="ARBA00022448"/>
    </source>
</evidence>
<keyword evidence="4 9" id="KW-0762">Sugar transport</keyword>
<protein>
    <submittedName>
        <fullName evidence="9">PTS sugar transporter subunit IIA</fullName>
    </submittedName>
</protein>
<keyword evidence="6" id="KW-0598">Phosphotransferase system</keyword>
<dbReference type="PANTHER" id="PTHR33799">
    <property type="entry name" value="PTS PERMEASE-RELATED-RELATED"/>
    <property type="match status" value="1"/>
</dbReference>
<evidence type="ECO:0000256" key="4">
    <source>
        <dbReference type="ARBA" id="ARBA00022597"/>
    </source>
</evidence>
<dbReference type="InterPro" id="IPR033887">
    <property type="entry name" value="PTS_IIA_man"/>
</dbReference>
<dbReference type="AlphaFoldDB" id="A0A841ZLH1"/>
<dbReference type="RefSeq" id="WP_185373508.1">
    <property type="nucleotide sequence ID" value="NZ_JAARRM010000002.1"/>
</dbReference>
<dbReference type="GO" id="GO:0009401">
    <property type="term" value="P:phosphoenolpyruvate-dependent sugar phosphotransferase system"/>
    <property type="evidence" value="ECO:0007669"/>
    <property type="project" value="UniProtKB-KW"/>
</dbReference>
<dbReference type="InterPro" id="IPR051471">
    <property type="entry name" value="Bacterial_PTS_sugar_comp"/>
</dbReference>
<dbReference type="Proteomes" id="UP000559885">
    <property type="component" value="Unassembled WGS sequence"/>
</dbReference>
<feature type="domain" description="PTS EIIA type-4" evidence="8">
    <location>
        <begin position="4"/>
        <end position="125"/>
    </location>
</feature>
<reference evidence="9 10" key="1">
    <citation type="submission" date="2020-03" db="EMBL/GenBank/DDBJ databases">
        <title>Soil Listeria distribution.</title>
        <authorList>
            <person name="Liao J."/>
            <person name="Wiedmann M."/>
        </authorList>
    </citation>
    <scope>NUCLEOTIDE SEQUENCE [LARGE SCALE GENOMIC DNA]</scope>
    <source>
        <strain evidence="9 10">FSL L7-1507</strain>
    </source>
</reference>
<keyword evidence="3" id="KW-0963">Cytoplasm</keyword>
<evidence type="ECO:0000256" key="3">
    <source>
        <dbReference type="ARBA" id="ARBA00022490"/>
    </source>
</evidence>
<dbReference type="SUPFAM" id="SSF53062">
    <property type="entry name" value="PTS system fructose IIA component-like"/>
    <property type="match status" value="1"/>
</dbReference>
<sequence>MKSPIALLIMSHGNFAKAAIESAELIVGKQSNYVTMSIVVTDELDSLKQEMHEKVKQLDRKQGLLILTDIVGGTPTNLASEFLLQEGALLVSGINLPVLLEILMNRTNSLDKLESLIEEAYEQGLSIRTKRDLEREVDDDDLL</sequence>
<dbReference type="PANTHER" id="PTHR33799:SF1">
    <property type="entry name" value="PTS SYSTEM MANNOSE-SPECIFIC EIIAB COMPONENT-RELATED"/>
    <property type="match status" value="1"/>
</dbReference>
<gene>
    <name evidence="9" type="ORF">HB912_07705</name>
</gene>
<evidence type="ECO:0000259" key="8">
    <source>
        <dbReference type="PROSITE" id="PS51096"/>
    </source>
</evidence>
<evidence type="ECO:0000256" key="6">
    <source>
        <dbReference type="ARBA" id="ARBA00022683"/>
    </source>
</evidence>
<evidence type="ECO:0000256" key="1">
    <source>
        <dbReference type="ARBA" id="ARBA00004496"/>
    </source>
</evidence>
<evidence type="ECO:0000313" key="9">
    <source>
        <dbReference type="EMBL" id="MBC1521529.1"/>
    </source>
</evidence>
<accession>A0A841ZLH1</accession>
<dbReference type="Gene3D" id="3.40.50.510">
    <property type="entry name" value="Phosphotransferase system, mannose-type IIA component"/>
    <property type="match status" value="1"/>
</dbReference>
<evidence type="ECO:0000256" key="7">
    <source>
        <dbReference type="ARBA" id="ARBA00022777"/>
    </source>
</evidence>
<dbReference type="PROSITE" id="PS51096">
    <property type="entry name" value="PTS_EIIA_TYPE_4"/>
    <property type="match status" value="1"/>
</dbReference>
<comment type="caution">
    <text evidence="9">The sequence shown here is derived from an EMBL/GenBank/DDBJ whole genome shotgun (WGS) entry which is preliminary data.</text>
</comment>
<dbReference type="EMBL" id="JAARRM010000002">
    <property type="protein sequence ID" value="MBC1521529.1"/>
    <property type="molecule type" value="Genomic_DNA"/>
</dbReference>
<evidence type="ECO:0000256" key="5">
    <source>
        <dbReference type="ARBA" id="ARBA00022679"/>
    </source>
</evidence>
<dbReference type="GO" id="GO:0005737">
    <property type="term" value="C:cytoplasm"/>
    <property type="evidence" value="ECO:0007669"/>
    <property type="project" value="UniProtKB-SubCell"/>
</dbReference>
<name>A0A841ZLH1_9LIST</name>
<dbReference type="CDD" id="cd00006">
    <property type="entry name" value="PTS_IIA_man"/>
    <property type="match status" value="1"/>
</dbReference>
<dbReference type="InterPro" id="IPR004701">
    <property type="entry name" value="PTS_EIIA_man-typ"/>
</dbReference>
<keyword evidence="2" id="KW-0813">Transport</keyword>
<dbReference type="Pfam" id="PF03610">
    <property type="entry name" value="EIIA-man"/>
    <property type="match status" value="1"/>
</dbReference>
<evidence type="ECO:0000313" key="10">
    <source>
        <dbReference type="Proteomes" id="UP000559885"/>
    </source>
</evidence>
<keyword evidence="5" id="KW-0808">Transferase</keyword>
<organism evidence="9 10">
    <name type="scientific">Listeria aquatica</name>
    <dbReference type="NCBI Taxonomy" id="1494960"/>
    <lineage>
        <taxon>Bacteria</taxon>
        <taxon>Bacillati</taxon>
        <taxon>Bacillota</taxon>
        <taxon>Bacilli</taxon>
        <taxon>Bacillales</taxon>
        <taxon>Listeriaceae</taxon>
        <taxon>Listeria</taxon>
    </lineage>
</organism>
<dbReference type="GO" id="GO:0016020">
    <property type="term" value="C:membrane"/>
    <property type="evidence" value="ECO:0007669"/>
    <property type="project" value="InterPro"/>
</dbReference>
<dbReference type="GO" id="GO:0016301">
    <property type="term" value="F:kinase activity"/>
    <property type="evidence" value="ECO:0007669"/>
    <property type="project" value="UniProtKB-KW"/>
</dbReference>
<proteinExistence type="predicted"/>
<comment type="subcellular location">
    <subcellularLocation>
        <location evidence="1">Cytoplasm</location>
    </subcellularLocation>
</comment>
<keyword evidence="7" id="KW-0418">Kinase</keyword>